<dbReference type="AlphaFoldDB" id="A0A139HEP5"/>
<dbReference type="EMBL" id="LFZN01000065">
    <property type="protein sequence ID" value="KXT00930.1"/>
    <property type="molecule type" value="Genomic_DNA"/>
</dbReference>
<dbReference type="PANTHER" id="PTHR42085">
    <property type="entry name" value="F-BOX DOMAIN-CONTAINING PROTEIN"/>
    <property type="match status" value="1"/>
</dbReference>
<organism evidence="1 2">
    <name type="scientific">Pseudocercospora eumusae</name>
    <dbReference type="NCBI Taxonomy" id="321146"/>
    <lineage>
        <taxon>Eukaryota</taxon>
        <taxon>Fungi</taxon>
        <taxon>Dikarya</taxon>
        <taxon>Ascomycota</taxon>
        <taxon>Pezizomycotina</taxon>
        <taxon>Dothideomycetes</taxon>
        <taxon>Dothideomycetidae</taxon>
        <taxon>Mycosphaerellales</taxon>
        <taxon>Mycosphaerellaceae</taxon>
        <taxon>Pseudocercospora</taxon>
    </lineage>
</organism>
<name>A0A139HEP5_9PEZI</name>
<accession>A0A139HEP5</accession>
<dbReference type="InterPro" id="IPR038883">
    <property type="entry name" value="AN11006-like"/>
</dbReference>
<keyword evidence="2" id="KW-1185">Reference proteome</keyword>
<reference evidence="1 2" key="1">
    <citation type="submission" date="2015-07" db="EMBL/GenBank/DDBJ databases">
        <title>Comparative genomics of the Sigatoka disease complex on banana suggests a link between parallel evolutionary changes in Pseudocercospora fijiensis and Pseudocercospora eumusae and increased virulence on the banana host.</title>
        <authorList>
            <person name="Chang T.-C."/>
            <person name="Salvucci A."/>
            <person name="Crous P.W."/>
            <person name="Stergiopoulos I."/>
        </authorList>
    </citation>
    <scope>NUCLEOTIDE SEQUENCE [LARGE SCALE GENOMIC DNA]</scope>
    <source>
        <strain evidence="1 2">CBS 114824</strain>
    </source>
</reference>
<gene>
    <name evidence="1" type="ORF">AC578_5700</name>
</gene>
<sequence>MAQPPPPCYLLQKLPPELRNNIYEVVFTFDHVKEDHTNDVDVWTAVKKLPNSLLFTCRTIQAEATKMFAASLKNFWSTHNFVITEPACYYGKGVREPDLKPLQKLTDDDIRCMKSLRFQQGSQSWCLLHNRGGWRHESHLSVSGHTVIIEDWLRPRYYYSQLGYRYIDHEWEEFDNEEELFKACEENEMAVPLLHQLCWFAFEIGGYQDEFGEPAD</sequence>
<dbReference type="OrthoDB" id="5413827at2759"/>
<dbReference type="PANTHER" id="PTHR42085:SF1">
    <property type="entry name" value="F-BOX DOMAIN-CONTAINING PROTEIN"/>
    <property type="match status" value="1"/>
</dbReference>
<proteinExistence type="predicted"/>
<comment type="caution">
    <text evidence="1">The sequence shown here is derived from an EMBL/GenBank/DDBJ whole genome shotgun (WGS) entry which is preliminary data.</text>
</comment>
<dbReference type="Proteomes" id="UP000070133">
    <property type="component" value="Unassembled WGS sequence"/>
</dbReference>
<evidence type="ECO:0000313" key="1">
    <source>
        <dbReference type="EMBL" id="KXT00930.1"/>
    </source>
</evidence>
<evidence type="ECO:0000313" key="2">
    <source>
        <dbReference type="Proteomes" id="UP000070133"/>
    </source>
</evidence>
<protein>
    <submittedName>
        <fullName evidence="1">Uncharacterized protein</fullName>
    </submittedName>
</protein>